<accession>A0ABS8X611</accession>
<evidence type="ECO:0000313" key="2">
    <source>
        <dbReference type="Proteomes" id="UP001320170"/>
    </source>
</evidence>
<dbReference type="Proteomes" id="UP001320170">
    <property type="component" value="Unassembled WGS sequence"/>
</dbReference>
<proteinExistence type="predicted"/>
<dbReference type="EMBL" id="JAJTND010000005">
    <property type="protein sequence ID" value="MCE3533271.1"/>
    <property type="molecule type" value="Genomic_DNA"/>
</dbReference>
<evidence type="ECO:0000313" key="1">
    <source>
        <dbReference type="EMBL" id="MCE3533271.1"/>
    </source>
</evidence>
<dbReference type="RefSeq" id="WP_182349963.1">
    <property type="nucleotide sequence ID" value="NZ_JAJSPM010000009.1"/>
</dbReference>
<protein>
    <submittedName>
        <fullName evidence="1">Uncharacterized protein</fullName>
    </submittedName>
</protein>
<gene>
    <name evidence="1" type="ORF">LXO92_12895</name>
</gene>
<name>A0ABS8X611_9GAMM</name>
<comment type="caution">
    <text evidence="1">The sequence shown here is derived from an EMBL/GenBank/DDBJ whole genome shotgun (WGS) entry which is preliminary data.</text>
</comment>
<organism evidence="1 2">
    <name type="scientific">Legionella resiliens</name>
    <dbReference type="NCBI Taxonomy" id="2905958"/>
    <lineage>
        <taxon>Bacteria</taxon>
        <taxon>Pseudomonadati</taxon>
        <taxon>Pseudomonadota</taxon>
        <taxon>Gammaproteobacteria</taxon>
        <taxon>Legionellales</taxon>
        <taxon>Legionellaceae</taxon>
        <taxon>Legionella</taxon>
    </lineage>
</organism>
<sequence length="117" mass="13308">MCQTAAWRFRSDCISKHVGLAEKPRKEYRKLIAGLFSPAYVWVQNIFPNSNSVKTVTQYQLPLQPPQPPQSVAQVPQQGLPPQLPSKAVEHTNITASIIFFITCPYYGMYINYTLCF</sequence>
<reference evidence="1 2" key="1">
    <citation type="journal article" date="2024" name="Pathogens">
        <title>Characterization of a Novel Species of Legionella Isolated from a Healthcare Facility: Legionella resiliens sp. nov.</title>
        <authorList>
            <person name="Cristino S."/>
            <person name="Pascale M.R."/>
            <person name="Marino F."/>
            <person name="Derelitto C."/>
            <person name="Salaris S."/>
            <person name="Orsini M."/>
            <person name="Squarzoni S."/>
            <person name="Grottola A."/>
            <person name="Girolamini L."/>
        </authorList>
    </citation>
    <scope>NUCLEOTIDE SEQUENCE [LARGE SCALE GENOMIC DNA]</scope>
    <source>
        <strain evidence="1 2">8cVS16</strain>
    </source>
</reference>
<keyword evidence="2" id="KW-1185">Reference proteome</keyword>